<dbReference type="EMBL" id="AB173530">
    <property type="protein sequence ID" value="BAE90592.1"/>
    <property type="molecule type" value="mRNA"/>
</dbReference>
<protein>
    <submittedName>
        <fullName evidence="2">Macaca fascicularis brain cDNA clone: QflA-22978, similar to human solute carrier family 35, member F1 (SLC35F1), mRNA, RefSeq: XM_167044.4</fullName>
    </submittedName>
</protein>
<evidence type="ECO:0000256" key="1">
    <source>
        <dbReference type="SAM" id="Phobius"/>
    </source>
</evidence>
<evidence type="ECO:0000313" key="2">
    <source>
        <dbReference type="EMBL" id="BAE90592.1"/>
    </source>
</evidence>
<accession>I7GMN1</accession>
<organism evidence="2">
    <name type="scientific">Macaca fascicularis</name>
    <name type="common">Crab-eating macaque</name>
    <name type="synonym">Cynomolgus monkey</name>
    <dbReference type="NCBI Taxonomy" id="9541"/>
    <lineage>
        <taxon>Eukaryota</taxon>
        <taxon>Metazoa</taxon>
        <taxon>Chordata</taxon>
        <taxon>Craniata</taxon>
        <taxon>Vertebrata</taxon>
        <taxon>Euteleostomi</taxon>
        <taxon>Mammalia</taxon>
        <taxon>Eutheria</taxon>
        <taxon>Euarchontoglires</taxon>
        <taxon>Primates</taxon>
        <taxon>Haplorrhini</taxon>
        <taxon>Catarrhini</taxon>
        <taxon>Cercopithecidae</taxon>
        <taxon>Cercopithecinae</taxon>
        <taxon>Macaca</taxon>
    </lineage>
</organism>
<reference evidence="2" key="1">
    <citation type="journal article" date="2007" name="PLoS Biol.">
        <title>Rate of evolution in brain-expressed genes in humans and other primates.</title>
        <authorList>
            <person name="Wang H.-Y."/>
            <person name="Chien H.-C."/>
            <person name="Osada N."/>
            <person name="Hashimoto K."/>
            <person name="Sugano S."/>
            <person name="Gojobori T."/>
            <person name="Chou C.-K."/>
            <person name="Tsai S.-F."/>
            <person name="Wu C.-I."/>
            <person name="Shen C.-K.J."/>
        </authorList>
    </citation>
    <scope>NUCLEOTIDE SEQUENCE</scope>
</reference>
<keyword evidence="1" id="KW-0472">Membrane</keyword>
<keyword evidence="1" id="KW-1133">Transmembrane helix</keyword>
<keyword evidence="1" id="KW-0812">Transmembrane</keyword>
<name>I7GMN1_MACFA</name>
<dbReference type="AlphaFoldDB" id="I7GMN1"/>
<sequence>MKFNVKGKRYCDTKTLMHLSVFFFRMSMFGLFKIYIIPPRKS</sequence>
<proteinExistence type="evidence at transcript level"/>
<feature type="transmembrane region" description="Helical" evidence="1">
    <location>
        <begin position="16"/>
        <end position="36"/>
    </location>
</feature>